<dbReference type="Proteomes" id="UP000031668">
    <property type="component" value="Unassembled WGS sequence"/>
</dbReference>
<sequence>MNGLQNSYEFSQFKQPQTTYRNMSQIPINSNQMSYGLNTAVDHGCYQNSNGNIESQNTIAFYPVMPMLNQNHYPMLTPQYMNMSNGSEIHRDSGIMLDGTSYYTIDKKYKMEADLSQMNLVKKDEQKVLNDDSKNLMSSCIVSNQSSITNICLDESGMKNMNNGCQVGLLNYQDFGGYCFNNQMANDKE</sequence>
<dbReference type="AlphaFoldDB" id="A0A0C2N1V2"/>
<comment type="caution">
    <text evidence="1">The sequence shown here is derived from an EMBL/GenBank/DDBJ whole genome shotgun (WGS) entry which is preliminary data.</text>
</comment>
<evidence type="ECO:0000313" key="2">
    <source>
        <dbReference type="Proteomes" id="UP000031668"/>
    </source>
</evidence>
<name>A0A0C2N1V2_THEKT</name>
<proteinExistence type="predicted"/>
<organism evidence="1 2">
    <name type="scientific">Thelohanellus kitauei</name>
    <name type="common">Myxosporean</name>
    <dbReference type="NCBI Taxonomy" id="669202"/>
    <lineage>
        <taxon>Eukaryota</taxon>
        <taxon>Metazoa</taxon>
        <taxon>Cnidaria</taxon>
        <taxon>Myxozoa</taxon>
        <taxon>Myxosporea</taxon>
        <taxon>Bivalvulida</taxon>
        <taxon>Platysporina</taxon>
        <taxon>Myxobolidae</taxon>
        <taxon>Thelohanellus</taxon>
    </lineage>
</organism>
<evidence type="ECO:0000313" key="1">
    <source>
        <dbReference type="EMBL" id="KII70350.1"/>
    </source>
</evidence>
<keyword evidence="2" id="KW-1185">Reference proteome</keyword>
<accession>A0A0C2N1V2</accession>
<dbReference type="EMBL" id="JWZT01002083">
    <property type="protein sequence ID" value="KII70350.1"/>
    <property type="molecule type" value="Genomic_DNA"/>
</dbReference>
<protein>
    <submittedName>
        <fullName evidence="1">Uncharacterized protein</fullName>
    </submittedName>
</protein>
<reference evidence="1 2" key="1">
    <citation type="journal article" date="2014" name="Genome Biol. Evol.">
        <title>The genome of the myxosporean Thelohanellus kitauei shows adaptations to nutrient acquisition within its fish host.</title>
        <authorList>
            <person name="Yang Y."/>
            <person name="Xiong J."/>
            <person name="Zhou Z."/>
            <person name="Huo F."/>
            <person name="Miao W."/>
            <person name="Ran C."/>
            <person name="Liu Y."/>
            <person name="Zhang J."/>
            <person name="Feng J."/>
            <person name="Wang M."/>
            <person name="Wang M."/>
            <person name="Wang L."/>
            <person name="Yao B."/>
        </authorList>
    </citation>
    <scope>NUCLEOTIDE SEQUENCE [LARGE SCALE GENOMIC DNA]</scope>
    <source>
        <strain evidence="1">Wuqing</strain>
    </source>
</reference>
<gene>
    <name evidence="1" type="ORF">RF11_00132</name>
</gene>